<dbReference type="InterPro" id="IPR012910">
    <property type="entry name" value="Plug_dom"/>
</dbReference>
<dbReference type="GO" id="GO:0009279">
    <property type="term" value="C:cell outer membrane"/>
    <property type="evidence" value="ECO:0007669"/>
    <property type="project" value="UniProtKB-SubCell"/>
</dbReference>
<dbReference type="InterPro" id="IPR023996">
    <property type="entry name" value="TonB-dep_OMP_SusC/RagA"/>
</dbReference>
<keyword evidence="14" id="KW-1185">Reference proteome</keyword>
<reference evidence="13 14" key="1">
    <citation type="submission" date="2018-09" db="EMBL/GenBank/DDBJ databases">
        <title>Genome sequencing of strain 6GH32-13.</title>
        <authorList>
            <person name="Weon H.-Y."/>
            <person name="Heo J."/>
            <person name="Kwon S.-W."/>
        </authorList>
    </citation>
    <scope>NUCLEOTIDE SEQUENCE [LARGE SCALE GENOMIC DNA]</scope>
    <source>
        <strain evidence="13 14">5GH32-13</strain>
    </source>
</reference>
<dbReference type="RefSeq" id="WP_119051870.1">
    <property type="nucleotide sequence ID" value="NZ_CP032157.1"/>
</dbReference>
<feature type="chain" id="PRO_5017719473" evidence="10">
    <location>
        <begin position="26"/>
        <end position="1045"/>
    </location>
</feature>
<dbReference type="SUPFAM" id="SSF56935">
    <property type="entry name" value="Porins"/>
    <property type="match status" value="1"/>
</dbReference>
<organism evidence="13 14">
    <name type="scientific">Paraflavitalea soli</name>
    <dbReference type="NCBI Taxonomy" id="2315862"/>
    <lineage>
        <taxon>Bacteria</taxon>
        <taxon>Pseudomonadati</taxon>
        <taxon>Bacteroidota</taxon>
        <taxon>Chitinophagia</taxon>
        <taxon>Chitinophagales</taxon>
        <taxon>Chitinophagaceae</taxon>
        <taxon>Paraflavitalea</taxon>
    </lineage>
</organism>
<dbReference type="NCBIfam" id="TIGR04057">
    <property type="entry name" value="SusC_RagA_signa"/>
    <property type="match status" value="1"/>
</dbReference>
<dbReference type="Pfam" id="PF00593">
    <property type="entry name" value="TonB_dep_Rec_b-barrel"/>
    <property type="match status" value="1"/>
</dbReference>
<dbReference type="AlphaFoldDB" id="A0A3B7N0P1"/>
<keyword evidence="13" id="KW-0675">Receptor</keyword>
<dbReference type="InterPro" id="IPR008969">
    <property type="entry name" value="CarboxyPept-like_regulatory"/>
</dbReference>
<dbReference type="Gene3D" id="2.60.40.1120">
    <property type="entry name" value="Carboxypeptidase-like, regulatory domain"/>
    <property type="match status" value="1"/>
</dbReference>
<name>A0A3B7N0P1_9BACT</name>
<keyword evidence="10" id="KW-0732">Signal</keyword>
<dbReference type="InterPro" id="IPR023997">
    <property type="entry name" value="TonB-dep_OMP_SusC/RagA_CS"/>
</dbReference>
<evidence type="ECO:0000313" key="13">
    <source>
        <dbReference type="EMBL" id="AXY75991.1"/>
    </source>
</evidence>
<dbReference type="KEGG" id="pseg:D3H65_19275"/>
<keyword evidence="3 8" id="KW-1134">Transmembrane beta strand</keyword>
<comment type="similarity">
    <text evidence="8 9">Belongs to the TonB-dependent receptor family.</text>
</comment>
<evidence type="ECO:0000256" key="2">
    <source>
        <dbReference type="ARBA" id="ARBA00022448"/>
    </source>
</evidence>
<evidence type="ECO:0000256" key="10">
    <source>
        <dbReference type="SAM" id="SignalP"/>
    </source>
</evidence>
<gene>
    <name evidence="13" type="ORF">D3H65_19275</name>
</gene>
<dbReference type="InterPro" id="IPR000531">
    <property type="entry name" value="Beta-barrel_TonB"/>
</dbReference>
<dbReference type="InterPro" id="IPR039426">
    <property type="entry name" value="TonB-dep_rcpt-like"/>
</dbReference>
<evidence type="ECO:0000256" key="4">
    <source>
        <dbReference type="ARBA" id="ARBA00022692"/>
    </source>
</evidence>
<dbReference type="PROSITE" id="PS52016">
    <property type="entry name" value="TONB_DEPENDENT_REC_3"/>
    <property type="match status" value="1"/>
</dbReference>
<feature type="domain" description="TonB-dependent receptor-like beta-barrel" evidence="11">
    <location>
        <begin position="405"/>
        <end position="804"/>
    </location>
</feature>
<keyword evidence="4 8" id="KW-0812">Transmembrane</keyword>
<dbReference type="Proteomes" id="UP000263900">
    <property type="component" value="Chromosome"/>
</dbReference>
<dbReference type="NCBIfam" id="TIGR04056">
    <property type="entry name" value="OMP_RagA_SusC"/>
    <property type="match status" value="1"/>
</dbReference>
<dbReference type="Gene3D" id="2.40.170.20">
    <property type="entry name" value="TonB-dependent receptor, beta-barrel domain"/>
    <property type="match status" value="1"/>
</dbReference>
<keyword evidence="5 9" id="KW-0798">TonB box</keyword>
<sequence>MQTKRLLKQLLCCFVFLLTLQVAYAQDKIITGTITDEKSAPLAGASVAVKGAKTGVSTDASGNFRINVPTSATTLVISYVGYERAEVSIGTKAVVNFSLQPSVKAIDAVVVVGYGTQRRKDVTGSVSSVSGATIKNLPVTNVTEALQGRAAGVEVIKNTGQPDAQPTIIIRGLSSLHQPGPLYIVDGIRVPADNINVQDIATIDILKDASATAIYGSAAAGGVIVITTKKGSGAKPTINFNARFGTTRPKVITLLNKAEYIKMENVFHPGYFANATQTDTLSDIDWTDVLYRNGTEQNYNLSVSGSSPVMNYLFSGFYNKQDGIYIKNYSNIGGARINTDYKLGKFLKIGEQLALSRRKTSPLGQVESQLKIAPFRSLPIIPLYEKDGRIGSVPPGYGINFGGPNPYGVVNSAEIQNFKNNLQANVYAEVKLPMHVTFRTNIGYNYYDESQDYFQDNPNFGPGTPTSNSLTKASIRSSQLLTNYLLTYDQSFGNHNINAVAGFEQIVSKWNNQSTTMSAVGLPGFSFVQTSNSAISTTGKNDPNGLVKSFFGRLNYNYDGKYYISGSLREDANFTVFGPNMQRGTFGAVSGGWNISDEDFFKQNLSFISVLKLRGSYGTLGNSNIPPYAYLASYAQFNGTSGIANGAQNFAPGAPLVIANSINAIPNPDLHWETVHETNIGIDGELLDGKLYFTAEWYNKKTKDMLYALPLPNSSGYISPYFVNIGQVSSKGVDLLLGYKDRKGDFSYDVSVSAGFNKNKVLDLNGITNDALFDGRNYFNNSDQSGYNLMGTAPLTITKANLPFGSFYGYKVLGIFQTDAAAASQKVNGNAAHAGDLIFDDIDKDGKITSADRQVLGNPNPKLVYGASIRLAWKGIDVAMLFNGVAGVDLFNGVKAYQQYRFSDGNTTTQIFNASFFGSNGLTGQPRVTAPDGSLDPNGNYTSVNSYFVENGSYLKLKNLQIGYTFTNDILRKVGIQSARVFGMANNLFVITKYSGVDPEIASSFSIQSQAGFVGTTVGVTTRGVDAVPQYPQNRIFSVGFDITF</sequence>
<dbReference type="SUPFAM" id="SSF49464">
    <property type="entry name" value="Carboxypeptidase regulatory domain-like"/>
    <property type="match status" value="1"/>
</dbReference>
<evidence type="ECO:0000313" key="14">
    <source>
        <dbReference type="Proteomes" id="UP000263900"/>
    </source>
</evidence>
<feature type="signal peptide" evidence="10">
    <location>
        <begin position="1"/>
        <end position="25"/>
    </location>
</feature>
<dbReference type="EMBL" id="CP032157">
    <property type="protein sequence ID" value="AXY75991.1"/>
    <property type="molecule type" value="Genomic_DNA"/>
</dbReference>
<protein>
    <submittedName>
        <fullName evidence="13">TonB-dependent receptor</fullName>
    </submittedName>
</protein>
<keyword evidence="2 8" id="KW-0813">Transport</keyword>
<evidence type="ECO:0000256" key="9">
    <source>
        <dbReference type="RuleBase" id="RU003357"/>
    </source>
</evidence>
<dbReference type="Pfam" id="PF13715">
    <property type="entry name" value="CarbopepD_reg_2"/>
    <property type="match status" value="1"/>
</dbReference>
<evidence type="ECO:0000259" key="12">
    <source>
        <dbReference type="Pfam" id="PF07715"/>
    </source>
</evidence>
<keyword evidence="6 8" id="KW-0472">Membrane</keyword>
<keyword evidence="7 8" id="KW-0998">Cell outer membrane</keyword>
<evidence type="ECO:0000259" key="11">
    <source>
        <dbReference type="Pfam" id="PF00593"/>
    </source>
</evidence>
<evidence type="ECO:0000256" key="5">
    <source>
        <dbReference type="ARBA" id="ARBA00023077"/>
    </source>
</evidence>
<dbReference type="OrthoDB" id="778172at2"/>
<dbReference type="InterPro" id="IPR036942">
    <property type="entry name" value="Beta-barrel_TonB_sf"/>
</dbReference>
<evidence type="ECO:0000256" key="6">
    <source>
        <dbReference type="ARBA" id="ARBA00023136"/>
    </source>
</evidence>
<dbReference type="Gene3D" id="2.170.130.10">
    <property type="entry name" value="TonB-dependent receptor, plug domain"/>
    <property type="match status" value="1"/>
</dbReference>
<dbReference type="InterPro" id="IPR037066">
    <property type="entry name" value="Plug_dom_sf"/>
</dbReference>
<accession>A0A3B7N0P1</accession>
<dbReference type="Pfam" id="PF07715">
    <property type="entry name" value="Plug"/>
    <property type="match status" value="1"/>
</dbReference>
<comment type="subcellular location">
    <subcellularLocation>
        <location evidence="1 8">Cell outer membrane</location>
        <topology evidence="1 8">Multi-pass membrane protein</topology>
    </subcellularLocation>
</comment>
<evidence type="ECO:0000256" key="3">
    <source>
        <dbReference type="ARBA" id="ARBA00022452"/>
    </source>
</evidence>
<evidence type="ECO:0000256" key="7">
    <source>
        <dbReference type="ARBA" id="ARBA00023237"/>
    </source>
</evidence>
<evidence type="ECO:0000256" key="1">
    <source>
        <dbReference type="ARBA" id="ARBA00004571"/>
    </source>
</evidence>
<evidence type="ECO:0000256" key="8">
    <source>
        <dbReference type="PROSITE-ProRule" id="PRU01360"/>
    </source>
</evidence>
<proteinExistence type="inferred from homology"/>
<feature type="domain" description="TonB-dependent receptor plug" evidence="12">
    <location>
        <begin position="119"/>
        <end position="223"/>
    </location>
</feature>